<gene>
    <name evidence="1" type="ORF">LTR24_006627</name>
</gene>
<keyword evidence="2" id="KW-1185">Reference proteome</keyword>
<organism evidence="1 2">
    <name type="scientific">Lithohypha guttulata</name>
    <dbReference type="NCBI Taxonomy" id="1690604"/>
    <lineage>
        <taxon>Eukaryota</taxon>
        <taxon>Fungi</taxon>
        <taxon>Dikarya</taxon>
        <taxon>Ascomycota</taxon>
        <taxon>Pezizomycotina</taxon>
        <taxon>Eurotiomycetes</taxon>
        <taxon>Chaetothyriomycetidae</taxon>
        <taxon>Chaetothyriales</taxon>
        <taxon>Trichomeriaceae</taxon>
        <taxon>Lithohypha</taxon>
    </lineage>
</organism>
<accession>A0ABR0K6Y2</accession>
<evidence type="ECO:0000313" key="2">
    <source>
        <dbReference type="Proteomes" id="UP001345013"/>
    </source>
</evidence>
<comment type="caution">
    <text evidence="1">The sequence shown here is derived from an EMBL/GenBank/DDBJ whole genome shotgun (WGS) entry which is preliminary data.</text>
</comment>
<name>A0ABR0K6Y2_9EURO</name>
<sequence length="212" mass="24198">MNPQRIRNIRLSAALADFAYAAGNPQMTVSIDNTIAQGILPENIATLLPSHTIVGFTRLNSRFYFNTFGEQHRWFRSTAYFWHLRTPRSSDKIFVGFRGTFPHPGSPGRDIDRHGPTATSQTRFSKLVNRLLDFAPSNYGLADFYHDATVIRIPYRKGTVWKWYSFWGSLILGRTPGFLGWPRTVAAHWMSCPYDDPITDRVNGHVHLDVPT</sequence>
<reference evidence="1 2" key="1">
    <citation type="submission" date="2023-08" db="EMBL/GenBank/DDBJ databases">
        <title>Black Yeasts Isolated from many extreme environments.</title>
        <authorList>
            <person name="Coleine C."/>
            <person name="Stajich J.E."/>
            <person name="Selbmann L."/>
        </authorList>
    </citation>
    <scope>NUCLEOTIDE SEQUENCE [LARGE SCALE GENOMIC DNA]</scope>
    <source>
        <strain evidence="1 2">CCFEE 5885</strain>
    </source>
</reference>
<proteinExistence type="predicted"/>
<dbReference type="EMBL" id="JAVRRG010000088">
    <property type="protein sequence ID" value="KAK5087510.1"/>
    <property type="molecule type" value="Genomic_DNA"/>
</dbReference>
<dbReference type="Proteomes" id="UP001345013">
    <property type="component" value="Unassembled WGS sequence"/>
</dbReference>
<evidence type="ECO:0000313" key="1">
    <source>
        <dbReference type="EMBL" id="KAK5087510.1"/>
    </source>
</evidence>
<protein>
    <submittedName>
        <fullName evidence="1">Uncharacterized protein</fullName>
    </submittedName>
</protein>